<evidence type="ECO:0000313" key="2">
    <source>
        <dbReference type="Proteomes" id="UP001151002"/>
    </source>
</evidence>
<gene>
    <name evidence="1" type="ORF">OWR29_04045</name>
</gene>
<keyword evidence="2" id="KW-1185">Reference proteome</keyword>
<name>A0ABT4AUX7_9ACTN</name>
<dbReference type="EMBL" id="JAPNTZ010000001">
    <property type="protein sequence ID" value="MCY1137158.1"/>
    <property type="molecule type" value="Genomic_DNA"/>
</dbReference>
<dbReference type="Proteomes" id="UP001151002">
    <property type="component" value="Unassembled WGS sequence"/>
</dbReference>
<protein>
    <submittedName>
        <fullName evidence="1">Uncharacterized protein</fullName>
    </submittedName>
</protein>
<dbReference type="RefSeq" id="WP_267560989.1">
    <property type="nucleotide sequence ID" value="NZ_JAPNTZ010000001.1"/>
</dbReference>
<accession>A0ABT4AUX7</accession>
<reference evidence="1" key="1">
    <citation type="submission" date="2022-11" db="EMBL/GenBank/DDBJ databases">
        <authorList>
            <person name="Somphong A."/>
            <person name="Phongsopitanun W."/>
        </authorList>
    </citation>
    <scope>NUCLEOTIDE SEQUENCE</scope>
    <source>
        <strain evidence="1">Pm04-4</strain>
    </source>
</reference>
<sequence>MTLAAHVESAGRNLGGRMRSVYEGPAGWRKWQEYLAGDDHEDLAEVFTRVRRRGTDGTRMRWSRDWRTRTFCDLGLYLLYRHTLNHTAGVEPMEMRIFARLQASALADLAAVLIEDPSEAEAMTVQRFNDTWGQQSGYCEDLVCYLFRPGPYMRRLSRLHPELLAMTHRLTLGEWVRQSAVKELNSAVADPLIAMHTLVEAVLPATPLVRSLVSRLRRARLRKWAQLYEDGFAAFGVQPRADLDWLDIAERFSTIAGGAFLRAQTRIDQQEPATDGEMLGQLVIEVLPALCAIEAGEIGARRAV</sequence>
<evidence type="ECO:0000313" key="1">
    <source>
        <dbReference type="EMBL" id="MCY1137158.1"/>
    </source>
</evidence>
<organism evidence="1 2">
    <name type="scientific">Paractinoplanes pyxinae</name>
    <dbReference type="NCBI Taxonomy" id="2997416"/>
    <lineage>
        <taxon>Bacteria</taxon>
        <taxon>Bacillati</taxon>
        <taxon>Actinomycetota</taxon>
        <taxon>Actinomycetes</taxon>
        <taxon>Micromonosporales</taxon>
        <taxon>Micromonosporaceae</taxon>
        <taxon>Paractinoplanes</taxon>
    </lineage>
</organism>
<proteinExistence type="predicted"/>
<comment type="caution">
    <text evidence="1">The sequence shown here is derived from an EMBL/GenBank/DDBJ whole genome shotgun (WGS) entry which is preliminary data.</text>
</comment>